<evidence type="ECO:0008006" key="3">
    <source>
        <dbReference type="Google" id="ProtNLM"/>
    </source>
</evidence>
<dbReference type="GeneID" id="65310404"/>
<sequence length="147" mass="17445">MKNKIKFDIGYERYNEFNLVIIMLATMVIFLPIIAYLIRLIIPNMIRCFYYEFTSNPCPFCGVTSDIRNIIKGNIFAPKYNMISMPVLICSVLEIIGRVSLICNKSKLKYIDLRVNVFRVDFIYHGIIFMLILIYILAFFMFHLRRF</sequence>
<dbReference type="OrthoDB" id="9815897at2"/>
<dbReference type="RefSeq" id="WP_089965116.1">
    <property type="nucleotide sequence ID" value="NZ_CP071376.1"/>
</dbReference>
<protein>
    <recommendedName>
        <fullName evidence="3">DUF2752 domain-containing protein</fullName>
    </recommendedName>
</protein>
<accession>A0A1H0M380</accession>
<evidence type="ECO:0000313" key="1">
    <source>
        <dbReference type="EMBL" id="SDO74847.1"/>
    </source>
</evidence>
<gene>
    <name evidence="1" type="ORF">SAMN04488529_101304</name>
</gene>
<reference evidence="1 2" key="1">
    <citation type="submission" date="2016-10" db="EMBL/GenBank/DDBJ databases">
        <authorList>
            <person name="de Groot N.N."/>
        </authorList>
    </citation>
    <scope>NUCLEOTIDE SEQUENCE [LARGE SCALE GENOMIC DNA]</scope>
    <source>
        <strain evidence="1 2">DSM 12272</strain>
    </source>
</reference>
<dbReference type="AlphaFoldDB" id="A0A1H0M380"/>
<dbReference type="Proteomes" id="UP000198597">
    <property type="component" value="Unassembled WGS sequence"/>
</dbReference>
<keyword evidence="2" id="KW-1185">Reference proteome</keyword>
<proteinExistence type="predicted"/>
<name>A0A1H0M380_9CLOT</name>
<dbReference type="STRING" id="94869.SAMN04488529_101304"/>
<dbReference type="EMBL" id="FNJM01000001">
    <property type="protein sequence ID" value="SDO74847.1"/>
    <property type="molecule type" value="Genomic_DNA"/>
</dbReference>
<organism evidence="1 2">
    <name type="scientific">Clostridium gasigenes</name>
    <dbReference type="NCBI Taxonomy" id="94869"/>
    <lineage>
        <taxon>Bacteria</taxon>
        <taxon>Bacillati</taxon>
        <taxon>Bacillota</taxon>
        <taxon>Clostridia</taxon>
        <taxon>Eubacteriales</taxon>
        <taxon>Clostridiaceae</taxon>
        <taxon>Clostridium</taxon>
    </lineage>
</organism>
<evidence type="ECO:0000313" key="2">
    <source>
        <dbReference type="Proteomes" id="UP000198597"/>
    </source>
</evidence>